<evidence type="ECO:0000313" key="2">
    <source>
        <dbReference type="EMBL" id="PSJ61333.1"/>
    </source>
</evidence>
<keyword evidence="1" id="KW-0472">Membrane</keyword>
<keyword evidence="1" id="KW-0812">Transmembrane</keyword>
<dbReference type="Proteomes" id="UP000240653">
    <property type="component" value="Unassembled WGS sequence"/>
</dbReference>
<comment type="caution">
    <text evidence="2">The sequence shown here is derived from an EMBL/GenBank/DDBJ whole genome shotgun (WGS) entry which is preliminary data.</text>
</comment>
<feature type="transmembrane region" description="Helical" evidence="1">
    <location>
        <begin position="12"/>
        <end position="32"/>
    </location>
</feature>
<name>A0A2P7SFS4_9HYPH</name>
<keyword evidence="1" id="KW-1133">Transmembrane helix</keyword>
<dbReference type="RefSeq" id="WP_106723759.1">
    <property type="nucleotide sequence ID" value="NZ_PXYL01000004.1"/>
</dbReference>
<gene>
    <name evidence="2" type="ORF">C7I85_09665</name>
</gene>
<evidence type="ECO:0000313" key="3">
    <source>
        <dbReference type="Proteomes" id="UP000240653"/>
    </source>
</evidence>
<reference evidence="2 3" key="1">
    <citation type="submission" date="2018-03" db="EMBL/GenBank/DDBJ databases">
        <title>The draft genome of Mesorhizobium soli JCM 19897.</title>
        <authorList>
            <person name="Li L."/>
            <person name="Liu L."/>
            <person name="Liang L."/>
            <person name="Wang T."/>
            <person name="Zhang X."/>
        </authorList>
    </citation>
    <scope>NUCLEOTIDE SEQUENCE [LARGE SCALE GENOMIC DNA]</scope>
    <source>
        <strain evidence="2 3">JCM 19897</strain>
    </source>
</reference>
<proteinExistence type="predicted"/>
<dbReference type="EMBL" id="PXYL01000004">
    <property type="protein sequence ID" value="PSJ61333.1"/>
    <property type="molecule type" value="Genomic_DNA"/>
</dbReference>
<protein>
    <submittedName>
        <fullName evidence="2">Uncharacterized protein</fullName>
    </submittedName>
</protein>
<accession>A0A2P7SFS4</accession>
<keyword evidence="3" id="KW-1185">Reference proteome</keyword>
<evidence type="ECO:0000256" key="1">
    <source>
        <dbReference type="SAM" id="Phobius"/>
    </source>
</evidence>
<dbReference type="AlphaFoldDB" id="A0A2P7SFS4"/>
<sequence length="68" mass="7030">MTTNKPWFLSRTIWAALITILAALAGLAGLSIDEADQGLLTDAVLQAITAVAGVVVIIGRLAAKDRIG</sequence>
<feature type="transmembrane region" description="Helical" evidence="1">
    <location>
        <begin position="44"/>
        <end position="63"/>
    </location>
</feature>
<organism evidence="2 3">
    <name type="scientific">Pseudaminobacter soli</name>
    <name type="common">ex Li et al. 2025</name>
    <dbReference type="NCBI Taxonomy" id="1295366"/>
    <lineage>
        <taxon>Bacteria</taxon>
        <taxon>Pseudomonadati</taxon>
        <taxon>Pseudomonadota</taxon>
        <taxon>Alphaproteobacteria</taxon>
        <taxon>Hyphomicrobiales</taxon>
        <taxon>Phyllobacteriaceae</taxon>
        <taxon>Pseudaminobacter</taxon>
    </lineage>
</organism>